<comment type="caution">
    <text evidence="3">The sequence shown here is derived from an EMBL/GenBank/DDBJ whole genome shotgun (WGS) entry which is preliminary data.</text>
</comment>
<keyword evidence="4" id="KW-1185">Reference proteome</keyword>
<dbReference type="AlphaFoldDB" id="A0A0J7MLD5"/>
<dbReference type="InterPro" id="IPR003165">
    <property type="entry name" value="Piwi"/>
</dbReference>
<dbReference type="Pfam" id="PF02171">
    <property type="entry name" value="Piwi"/>
    <property type="match status" value="1"/>
</dbReference>
<evidence type="ECO:0000313" key="4">
    <source>
        <dbReference type="Proteomes" id="UP000036403"/>
    </source>
</evidence>
<evidence type="ECO:0000313" key="3">
    <source>
        <dbReference type="EMBL" id="KMQ81455.1"/>
    </source>
</evidence>
<feature type="region of interest" description="Disordered" evidence="1">
    <location>
        <begin position="86"/>
        <end position="119"/>
    </location>
</feature>
<dbReference type="OrthoDB" id="10252740at2759"/>
<feature type="domain" description="Piwi" evidence="2">
    <location>
        <begin position="51"/>
        <end position="84"/>
    </location>
</feature>
<dbReference type="Proteomes" id="UP000036403">
    <property type="component" value="Unassembled WGS sequence"/>
</dbReference>
<name>A0A0J7MLD5_LASNI</name>
<dbReference type="PROSITE" id="PS50822">
    <property type="entry name" value="PIWI"/>
    <property type="match status" value="1"/>
</dbReference>
<dbReference type="EMBL" id="LBMM01035333">
    <property type="protein sequence ID" value="KMQ81455.1"/>
    <property type="molecule type" value="Genomic_DNA"/>
</dbReference>
<dbReference type="Gene3D" id="3.30.420.10">
    <property type="entry name" value="Ribonuclease H-like superfamily/Ribonuclease H"/>
    <property type="match status" value="1"/>
</dbReference>
<keyword evidence="3" id="KW-0396">Initiation factor</keyword>
<dbReference type="GO" id="GO:0003676">
    <property type="term" value="F:nucleic acid binding"/>
    <property type="evidence" value="ECO:0007669"/>
    <property type="project" value="InterPro"/>
</dbReference>
<sequence length="119" mass="13536">MTMAVDRDATRYAAMVETNGYRTEMLTPANVHFLFGQLREQWKAGHEGSFPKHIIYFRDGVSEGQFAHILDQEIGEIRRYLRNMLPAQHGSPDGTTKVHGGRGYQKAPHPLLSPEWGQK</sequence>
<evidence type="ECO:0000256" key="1">
    <source>
        <dbReference type="SAM" id="MobiDB-lite"/>
    </source>
</evidence>
<gene>
    <name evidence="3" type="ORF">RF55_26263</name>
</gene>
<dbReference type="PaxDb" id="67767-A0A0J7MLD5"/>
<keyword evidence="3" id="KW-0648">Protein biosynthesis</keyword>
<protein>
    <submittedName>
        <fullName evidence="3">Eukaryotic translation initiation factor 2c</fullName>
    </submittedName>
</protein>
<dbReference type="InterPro" id="IPR012337">
    <property type="entry name" value="RNaseH-like_sf"/>
</dbReference>
<proteinExistence type="predicted"/>
<dbReference type="SUPFAM" id="SSF53098">
    <property type="entry name" value="Ribonuclease H-like"/>
    <property type="match status" value="1"/>
</dbReference>
<dbReference type="GO" id="GO:0003743">
    <property type="term" value="F:translation initiation factor activity"/>
    <property type="evidence" value="ECO:0007669"/>
    <property type="project" value="UniProtKB-KW"/>
</dbReference>
<dbReference type="InterPro" id="IPR036397">
    <property type="entry name" value="RNaseH_sf"/>
</dbReference>
<reference evidence="3 4" key="1">
    <citation type="submission" date="2015-04" db="EMBL/GenBank/DDBJ databases">
        <title>Lasius niger genome sequencing.</title>
        <authorList>
            <person name="Konorov E.A."/>
            <person name="Nikitin M.A."/>
            <person name="Kirill M.V."/>
            <person name="Chang P."/>
        </authorList>
    </citation>
    <scope>NUCLEOTIDE SEQUENCE [LARGE SCALE GENOMIC DNA]</scope>
    <source>
        <tissue evidence="3">Whole</tissue>
    </source>
</reference>
<organism evidence="3 4">
    <name type="scientific">Lasius niger</name>
    <name type="common">Black garden ant</name>
    <dbReference type="NCBI Taxonomy" id="67767"/>
    <lineage>
        <taxon>Eukaryota</taxon>
        <taxon>Metazoa</taxon>
        <taxon>Ecdysozoa</taxon>
        <taxon>Arthropoda</taxon>
        <taxon>Hexapoda</taxon>
        <taxon>Insecta</taxon>
        <taxon>Pterygota</taxon>
        <taxon>Neoptera</taxon>
        <taxon>Endopterygota</taxon>
        <taxon>Hymenoptera</taxon>
        <taxon>Apocrita</taxon>
        <taxon>Aculeata</taxon>
        <taxon>Formicoidea</taxon>
        <taxon>Formicidae</taxon>
        <taxon>Formicinae</taxon>
        <taxon>Lasius</taxon>
        <taxon>Lasius</taxon>
    </lineage>
</organism>
<dbReference type="STRING" id="67767.A0A0J7MLD5"/>
<accession>A0A0J7MLD5</accession>
<evidence type="ECO:0000259" key="2">
    <source>
        <dbReference type="PROSITE" id="PS50822"/>
    </source>
</evidence>